<sequence length="784" mass="89422">MRDGMLDVVLTSPELSGAAVVRAVPPGAELTKIDPYHPPLDVKVTYAFTKQDTVLPPSNINTSRDWNFAKADFLGVYQFINNIDWTPLYALSTVNAALDFFYNKIYDVFDQCIPKKERKPTNTRIYPVYYNKAIIQNIQLKARVHRSWKRTGNVQVYEEFKILRSKLGKDIKVAYNEYCKAISEKLHKQPLQFWSHVNSLRNRGGREPKVTKEGKEYSGEAAASAYAEHFESVFLPDRPALDPNVASAAPAPPSRLVDVLAFTERDLLQAVRKLRGRTSPGPDAIPPYIIKGCIGELKHPILYIFNLILSSGDYPSTWKESRVTPIPKKGCKTEVENYRPVAILCAMAKIFEMTLHASLLPQCAPYLTPLQHAFLPKRSVVTNLVTMLDFIAQEIDTAAGNQVDVIYLDFQKAFDRVDNDTLLIKLSQMGFVPRLLKLFASIFRDRQQFVKYGPYVSRPYGTHSGISQGSNLGPFLFVILINDLPDVVTNSKVLLFADDVKLMKAVNSQDDSLELQRDINALHKWSQENKLYFNPSKCEMMTFSRSKSPYQHQYTMEGAPIARVWQVRDLGVEFDAQLTFRPHLEKVTKTAFQRLGFVLRNSAPLTYAATETIYKSLVRSILENAAVAWSPHQDKYILAMEQVQKRFLRSLYKKKYTYYPFMYPTRFLEGYLGYDSLELRRNMALAKFILSIIRNKVDCLDLLHNILVLFVPNNFMRARRHMLLAEAPSRTNLYRESPVPRGRRLLARLLAAQPGVDLFADSLNTVWRACKSMAEIGMKGSSIM</sequence>
<proteinExistence type="predicted"/>
<evidence type="ECO:0000313" key="2">
    <source>
        <dbReference type="EMBL" id="CAG9124584.1"/>
    </source>
</evidence>
<gene>
    <name evidence="2" type="ORF">PLXY2_LOCUS8241</name>
</gene>
<dbReference type="Pfam" id="PF00078">
    <property type="entry name" value="RVT_1"/>
    <property type="match status" value="1"/>
</dbReference>
<comment type="caution">
    <text evidence="2">The sequence shown here is derived from an EMBL/GenBank/DDBJ whole genome shotgun (WGS) entry which is preliminary data.</text>
</comment>
<evidence type="ECO:0000259" key="1">
    <source>
        <dbReference type="PROSITE" id="PS50878"/>
    </source>
</evidence>
<dbReference type="CDD" id="cd01650">
    <property type="entry name" value="RT_nLTR_like"/>
    <property type="match status" value="1"/>
</dbReference>
<dbReference type="InterPro" id="IPR000477">
    <property type="entry name" value="RT_dom"/>
</dbReference>
<dbReference type="Proteomes" id="UP000653454">
    <property type="component" value="Unassembled WGS sequence"/>
</dbReference>
<name>A0A8S4F7D2_PLUXY</name>
<dbReference type="SUPFAM" id="SSF56672">
    <property type="entry name" value="DNA/RNA polymerases"/>
    <property type="match status" value="1"/>
</dbReference>
<evidence type="ECO:0000313" key="3">
    <source>
        <dbReference type="Proteomes" id="UP000653454"/>
    </source>
</evidence>
<organism evidence="2 3">
    <name type="scientific">Plutella xylostella</name>
    <name type="common">Diamondback moth</name>
    <name type="synonym">Plutella maculipennis</name>
    <dbReference type="NCBI Taxonomy" id="51655"/>
    <lineage>
        <taxon>Eukaryota</taxon>
        <taxon>Metazoa</taxon>
        <taxon>Ecdysozoa</taxon>
        <taxon>Arthropoda</taxon>
        <taxon>Hexapoda</taxon>
        <taxon>Insecta</taxon>
        <taxon>Pterygota</taxon>
        <taxon>Neoptera</taxon>
        <taxon>Endopterygota</taxon>
        <taxon>Lepidoptera</taxon>
        <taxon>Glossata</taxon>
        <taxon>Ditrysia</taxon>
        <taxon>Yponomeutoidea</taxon>
        <taxon>Plutellidae</taxon>
        <taxon>Plutella</taxon>
    </lineage>
</organism>
<accession>A0A8S4F7D2</accession>
<dbReference type="AlphaFoldDB" id="A0A8S4F7D2"/>
<dbReference type="GO" id="GO:0071897">
    <property type="term" value="P:DNA biosynthetic process"/>
    <property type="evidence" value="ECO:0007669"/>
    <property type="project" value="UniProtKB-ARBA"/>
</dbReference>
<keyword evidence="3" id="KW-1185">Reference proteome</keyword>
<dbReference type="PROSITE" id="PS50878">
    <property type="entry name" value="RT_POL"/>
    <property type="match status" value="1"/>
</dbReference>
<reference evidence="2" key="1">
    <citation type="submission" date="2020-11" db="EMBL/GenBank/DDBJ databases">
        <authorList>
            <person name="Whiteford S."/>
        </authorList>
    </citation>
    <scope>NUCLEOTIDE SEQUENCE</scope>
</reference>
<dbReference type="EMBL" id="CAJHNJ030000030">
    <property type="protein sequence ID" value="CAG9124584.1"/>
    <property type="molecule type" value="Genomic_DNA"/>
</dbReference>
<dbReference type="PANTHER" id="PTHR33332">
    <property type="entry name" value="REVERSE TRANSCRIPTASE DOMAIN-CONTAINING PROTEIN"/>
    <property type="match status" value="1"/>
</dbReference>
<dbReference type="InterPro" id="IPR043502">
    <property type="entry name" value="DNA/RNA_pol_sf"/>
</dbReference>
<protein>
    <submittedName>
        <fullName evidence="2">(diamondback moth) hypothetical protein</fullName>
    </submittedName>
</protein>
<feature type="domain" description="Reverse transcriptase" evidence="1">
    <location>
        <begin position="307"/>
        <end position="599"/>
    </location>
</feature>